<dbReference type="Gene3D" id="2.60.120.1440">
    <property type="match status" value="1"/>
</dbReference>
<proteinExistence type="predicted"/>
<feature type="transmembrane region" description="Helical" evidence="1">
    <location>
        <begin position="97"/>
        <end position="117"/>
    </location>
</feature>
<dbReference type="InterPro" id="IPR032508">
    <property type="entry name" value="FecR_C"/>
</dbReference>
<dbReference type="Pfam" id="PF16344">
    <property type="entry name" value="FecR_C"/>
    <property type="match status" value="1"/>
</dbReference>
<dbReference type="eggNOG" id="COG3712">
    <property type="taxonomic scope" value="Bacteria"/>
</dbReference>
<dbReference type="Pfam" id="PF04773">
    <property type="entry name" value="FecR"/>
    <property type="match status" value="1"/>
</dbReference>
<sequence>MNQQEREAHLRAYLSGKETADGKALFDKWADRLMQDQLFLDSLSPEQLSRFEAEIWSGITQRTGISNEPLAAPAPFSRQPADDQPLRALGPRFSYRYGMAAAVVLLLLAGYVLWWMAGAENHRSDIAYRTVSVPVGGRMMVTLADGSRITLNAKSTLRYPERLTGSTRQVFLTGEGFFEVTPDPAHPFIVTTRTLTTTVKGTSFNVNAYADDPTAEVTVVTGKVAVAPSKGRHRARLLTPGQAVAYRADIDVFTPTVPIRPTDATAWQRGTLLFQRTPLSAVVRQLERQFDVHIRLENNQLARCTLVGEFGRLPLADILTALCQSIGATYNMNGTEIRIRGNGCR</sequence>
<evidence type="ECO:0000259" key="2">
    <source>
        <dbReference type="Pfam" id="PF04773"/>
    </source>
</evidence>
<evidence type="ECO:0000256" key="1">
    <source>
        <dbReference type="SAM" id="Phobius"/>
    </source>
</evidence>
<evidence type="ECO:0000313" key="5">
    <source>
        <dbReference type="Proteomes" id="UP000011058"/>
    </source>
</evidence>
<dbReference type="PIRSF" id="PIRSF018266">
    <property type="entry name" value="FecR"/>
    <property type="match status" value="1"/>
</dbReference>
<dbReference type="KEGG" id="fae:FAES_2359"/>
<dbReference type="InterPro" id="IPR006860">
    <property type="entry name" value="FecR"/>
</dbReference>
<dbReference type="GO" id="GO:0016989">
    <property type="term" value="F:sigma factor antagonist activity"/>
    <property type="evidence" value="ECO:0007669"/>
    <property type="project" value="TreeGrafter"/>
</dbReference>
<dbReference type="PANTHER" id="PTHR30273">
    <property type="entry name" value="PERIPLASMIC SIGNAL SENSOR AND SIGMA FACTOR ACTIVATOR FECR-RELATED"/>
    <property type="match status" value="1"/>
</dbReference>
<evidence type="ECO:0000313" key="4">
    <source>
        <dbReference type="EMBL" id="CCH00368.1"/>
    </source>
</evidence>
<keyword evidence="5" id="KW-1185">Reference proteome</keyword>
<keyword evidence="1" id="KW-1133">Transmembrane helix</keyword>
<organism evidence="4 5">
    <name type="scientific">Fibrella aestuarina BUZ 2</name>
    <dbReference type="NCBI Taxonomy" id="1166018"/>
    <lineage>
        <taxon>Bacteria</taxon>
        <taxon>Pseudomonadati</taxon>
        <taxon>Bacteroidota</taxon>
        <taxon>Cytophagia</taxon>
        <taxon>Cytophagales</taxon>
        <taxon>Spirosomataceae</taxon>
        <taxon>Fibrella</taxon>
    </lineage>
</organism>
<dbReference type="InterPro" id="IPR012373">
    <property type="entry name" value="Ferrdict_sens_TM"/>
</dbReference>
<dbReference type="Proteomes" id="UP000011058">
    <property type="component" value="Chromosome"/>
</dbReference>
<dbReference type="AlphaFoldDB" id="I0K8B5"/>
<feature type="domain" description="FecR protein" evidence="2">
    <location>
        <begin position="130"/>
        <end position="224"/>
    </location>
</feature>
<gene>
    <name evidence="4" type="ORF">FAES_2359</name>
</gene>
<dbReference type="OrthoDB" id="1097132at2"/>
<dbReference type="HOGENOM" id="CLU_050192_2_2_10"/>
<dbReference type="EMBL" id="HE796683">
    <property type="protein sequence ID" value="CCH00368.1"/>
    <property type="molecule type" value="Genomic_DNA"/>
</dbReference>
<reference evidence="4 5" key="1">
    <citation type="journal article" date="2012" name="J. Bacteriol.">
        <title>Genome Sequence of Fibrella aestuarina BUZ 2T, a Filamentous Marine Bacterium.</title>
        <authorList>
            <person name="Filippini M."/>
            <person name="Qi W."/>
            <person name="Blom J."/>
            <person name="Goesmann A."/>
            <person name="Smits T.H."/>
            <person name="Bagheri H.C."/>
        </authorList>
    </citation>
    <scope>NUCLEOTIDE SEQUENCE [LARGE SCALE GENOMIC DNA]</scope>
    <source>
        <strain evidence="5">BUZ 2T</strain>
    </source>
</reference>
<evidence type="ECO:0000259" key="3">
    <source>
        <dbReference type="Pfam" id="PF16344"/>
    </source>
</evidence>
<protein>
    <submittedName>
        <fullName evidence="4">Anti-FecI sigma factor, FecR</fullName>
    </submittedName>
</protein>
<dbReference type="Gene3D" id="3.55.50.30">
    <property type="match status" value="1"/>
</dbReference>
<dbReference type="RefSeq" id="WP_015331467.1">
    <property type="nucleotide sequence ID" value="NC_020054.1"/>
</dbReference>
<dbReference type="STRING" id="1166018.FAES_2359"/>
<keyword evidence="1" id="KW-0472">Membrane</keyword>
<keyword evidence="1" id="KW-0812">Transmembrane</keyword>
<accession>I0K8B5</accession>
<name>I0K8B5_9BACT</name>
<dbReference type="PANTHER" id="PTHR30273:SF2">
    <property type="entry name" value="PROTEIN FECR"/>
    <property type="match status" value="1"/>
</dbReference>
<feature type="domain" description="Protein FecR C-terminal" evidence="3">
    <location>
        <begin position="272"/>
        <end position="339"/>
    </location>
</feature>